<protein>
    <submittedName>
        <fullName evidence="2">Uncharacterized protein</fullName>
    </submittedName>
</protein>
<feature type="chain" id="PRO_5013272143" evidence="1">
    <location>
        <begin position="16"/>
        <end position="2145"/>
    </location>
</feature>
<comment type="caution">
    <text evidence="2">The sequence shown here is derived from an EMBL/GenBank/DDBJ whole genome shotgun (WGS) entry which is preliminary data.</text>
</comment>
<feature type="signal peptide" evidence="1">
    <location>
        <begin position="1"/>
        <end position="15"/>
    </location>
</feature>
<sequence length="2145" mass="229449">MFFALLFLSVSGTLFEEFDSMLDPVDISWPHAWVPNLVDLSSNHAGDTSQTATVVCKIPIDLPADTYAEIDLGFASTYSTVLESSQSADSDKKFIFDIATLPSAGTYGPISLVVRQSANGQILASHESLGFVAILAAAPAGTTNSLTVAHNSGNSLVASATATLQFKFTLTGKLHYGDYFYLDFDSSFGVGTLSFTWDETDASTATPYLNTTALEVVKSDDGKSTVGVYIYGIQEEVNSGLVVCFYLSGFTNPAYAKAGGSYTWSVTAYRFGTSTTLQKYLGSSPSVAITAGSVTVTSWTPTNGVISVDKIAKDSVLYMTLIFSFTHDIQAGGTITIEFTDLAINDKAYNPPSTQALTGASQSYLSFINNEKLDYVVCDINSPTKIICDVQTGKTLSASSSLTVYMLAHFSSTSTSTVSKIVTATSSGNTIDSLATAKSITLQAAATSTLIGEPTTYFNTLKNDVSSSPKASAGDNGAYGLLLDFVLPVQVISGQQIKLNLPIQNVATACDFDVAFGTTFQGMYLSSVLTSLNVDWDGLPAYTTSTSMISVATGAITATLASTFAANDHLNLMITSGTTAATAGNIKMPNFESNIYSMQEITVSFTVGTTFYYFSKPFYVTANNAACTSEGIPGAVATLTWTSSIAYTAASGYSAYVDFAFDSSDTITGDYGSGLDSGSTYPSNGVTTGYTFTIKYTSTESDAGQTHFILTLTSIAASAVTINFPFVSLKDTKTYDVTATLYSVRSSDGALFKLSTKAADQVTGSVSIKVAPKTTSTTKGDAAASQDTSKTISNFQFTKTPTASTSGVGLAFEYGFFLGSSPTLKLEGTNQIANAASLTVLSTSDMSFKYTVAYLSVNLVAEETKFIISSVTTPWFVKDASNIHLYSYTTQGGVCLNHVAAPYATVLGDSSKFTSVSLTPLTATGLGSTSQTIDLSISLTLPGPVYDLSDISFTATIGTAYTGKVSGKKWTLSAGTVYTAQGTMSGDDFDTLTSGDYTDITDDDVTDTGEIKTLIPSGTVVKITVYSVPVPTVTVASTIYAGFLSVYVKSSTGNIYQFIDATHGDNSLTRTTYAVGASASKSGISSVYVFPNVQGSVAVQFEMSFTAAIAIPSGTQITIKGESFIDDAIADENTWCSYGFASSTVTSNNLVITTNKLIPASTKVTIRKDLAFTISSVTVSPSFIMVATYGGATIIEDLATDTGLKTLTYVTKPGTTVTSASVSIDYSNKGLDSWHTFNVVLSADSVATWVYCFEAPGSYDAHPGPSDEYDSNPGVHYYTVNSTVSSDINCYGEHWMILCSGIGVITKGSTIDISINFRNPGVTTANWNLYITDSADTLVVEPKYTIAATYTSIPDSKIDAYYVDHDPEPTGASDIVITTLIDGTYVAKSEIIVVFPYPYKINIYNPDAVLCSATYESTTPSEFVTSGTSCSVYDEIVVFTIPASTTLTSSYWTTFTISEVVEPLYGKERTDGYWDCEDEDLFEVYDYWTGKFCILGITSDATSATAYNSISYDNLNAAYTGYYNSDLIRLVVNKGDDLIVTQGTYSTEYTINTKDGYIMAYSIELQASDENDGVLAFSDDGDYFLTWDFPETTFRVGVPTGTADGFYYISWDIIEDSFTDGVNLYGKPPKTKVQSFMSNQIKISISTISNAAPGFGTFPIEISLNDYTPFSGITIEFKLTTAGAENITFVPSSVEFTDIDSVNYFYIDVSADATTGQTYDFRIDAASFVIESTGSFYVDYITSEEPSITVALDIQSQTDADLNVEVGTDSVVYWALVSTSLSTYDENCTSYDAIVAYAEPLVDEPTDDQMSIDDQFAAWQDLKDAIVAGDDWIAYTYNIIVLSNSLAFYGMNLVPQGSWTVQSFDNLIAGSSITAVAYADNFSGNDLASSNDTQTTDPLSSPCTIELDFDETLSSDLNKKIIKAEAQTIGVPESRIIELKAMTRRLGSVSSNMLLPSATSSEDTVSAASNMDKDVLTTNLAAQGITATFKVVPPTAITADSYPDPSFEGEFYDDPSVVYFNFTIGMDGSISCVVEYNPDPSSSLTSYDVYYGLDRKGGDAYDTKADDFSSGDQEDSWNWNFTETNPDYGNYVFTCTACNNYPILPTCVTDDKLVTYNFTWTNVTDSSSGMKLLVSALSVLLVYLA</sequence>
<evidence type="ECO:0000313" key="2">
    <source>
        <dbReference type="EMBL" id="OMJ71052.1"/>
    </source>
</evidence>
<organism evidence="2 3">
    <name type="scientific">Stentor coeruleus</name>
    <dbReference type="NCBI Taxonomy" id="5963"/>
    <lineage>
        <taxon>Eukaryota</taxon>
        <taxon>Sar</taxon>
        <taxon>Alveolata</taxon>
        <taxon>Ciliophora</taxon>
        <taxon>Postciliodesmatophora</taxon>
        <taxon>Heterotrichea</taxon>
        <taxon>Heterotrichida</taxon>
        <taxon>Stentoridae</taxon>
        <taxon>Stentor</taxon>
    </lineage>
</organism>
<accession>A0A1R2B2Q5</accession>
<evidence type="ECO:0000256" key="1">
    <source>
        <dbReference type="SAM" id="SignalP"/>
    </source>
</evidence>
<proteinExistence type="predicted"/>
<evidence type="ECO:0000313" key="3">
    <source>
        <dbReference type="Proteomes" id="UP000187209"/>
    </source>
</evidence>
<name>A0A1R2B2Q5_9CILI</name>
<dbReference type="EMBL" id="MPUH01001027">
    <property type="protein sequence ID" value="OMJ71052.1"/>
    <property type="molecule type" value="Genomic_DNA"/>
</dbReference>
<dbReference type="OrthoDB" id="328009at2759"/>
<dbReference type="Proteomes" id="UP000187209">
    <property type="component" value="Unassembled WGS sequence"/>
</dbReference>
<gene>
    <name evidence="2" type="ORF">SteCoe_30830</name>
</gene>
<keyword evidence="3" id="KW-1185">Reference proteome</keyword>
<keyword evidence="1" id="KW-0732">Signal</keyword>
<reference evidence="2 3" key="1">
    <citation type="submission" date="2016-11" db="EMBL/GenBank/DDBJ databases">
        <title>The macronuclear genome of Stentor coeruleus: a giant cell with tiny introns.</title>
        <authorList>
            <person name="Slabodnick M."/>
            <person name="Ruby J.G."/>
            <person name="Reiff S.B."/>
            <person name="Swart E.C."/>
            <person name="Gosai S."/>
            <person name="Prabakaran S."/>
            <person name="Witkowska E."/>
            <person name="Larue G.E."/>
            <person name="Fisher S."/>
            <person name="Freeman R.M."/>
            <person name="Gunawardena J."/>
            <person name="Chu W."/>
            <person name="Stover N.A."/>
            <person name="Gregory B.D."/>
            <person name="Nowacki M."/>
            <person name="Derisi J."/>
            <person name="Roy S.W."/>
            <person name="Marshall W.F."/>
            <person name="Sood P."/>
        </authorList>
    </citation>
    <scope>NUCLEOTIDE SEQUENCE [LARGE SCALE GENOMIC DNA]</scope>
    <source>
        <strain evidence="2">WM001</strain>
    </source>
</reference>